<evidence type="ECO:0000256" key="1">
    <source>
        <dbReference type="ARBA" id="ARBA00009981"/>
    </source>
</evidence>
<name>A0A2N7JZE6_VIBSP</name>
<dbReference type="InterPro" id="IPR051405">
    <property type="entry name" value="phD/YefM_antitoxin"/>
</dbReference>
<comment type="function">
    <text evidence="2">Antitoxin component of a type II toxin-antitoxin (TA) system.</text>
</comment>
<accession>A0A2N7JZE6</accession>
<dbReference type="SUPFAM" id="SSF143120">
    <property type="entry name" value="YefM-like"/>
    <property type="match status" value="1"/>
</dbReference>
<evidence type="ECO:0000313" key="3">
    <source>
        <dbReference type="EMBL" id="PMM65933.1"/>
    </source>
</evidence>
<dbReference type="PANTHER" id="PTHR33713">
    <property type="entry name" value="ANTITOXIN YAFN-RELATED"/>
    <property type="match status" value="1"/>
</dbReference>
<comment type="similarity">
    <text evidence="1 2">Belongs to the phD/YefM antitoxin family.</text>
</comment>
<evidence type="ECO:0000256" key="2">
    <source>
        <dbReference type="RuleBase" id="RU362080"/>
    </source>
</evidence>
<dbReference type="AlphaFoldDB" id="A0A2N7JZE6"/>
<dbReference type="PANTHER" id="PTHR33713:SF6">
    <property type="entry name" value="ANTITOXIN YEFM"/>
    <property type="match status" value="1"/>
</dbReference>
<organism evidence="3 4">
    <name type="scientific">Vibrio splendidus</name>
    <dbReference type="NCBI Taxonomy" id="29497"/>
    <lineage>
        <taxon>Bacteria</taxon>
        <taxon>Pseudomonadati</taxon>
        <taxon>Pseudomonadota</taxon>
        <taxon>Gammaproteobacteria</taxon>
        <taxon>Vibrionales</taxon>
        <taxon>Vibrionaceae</taxon>
        <taxon>Vibrio</taxon>
    </lineage>
</organism>
<dbReference type="Proteomes" id="UP000235533">
    <property type="component" value="Unassembled WGS sequence"/>
</dbReference>
<sequence>MQVMTYTEVRSNLKSVCDKVIDDCDSVTIHRRDGDNVVLISESEFNSWKETMYLMSNPVNANRLMESISQIESGNAHHTSVALLLGGSE</sequence>
<dbReference type="EMBL" id="MCZF01000013">
    <property type="protein sequence ID" value="PMM65933.1"/>
    <property type="molecule type" value="Genomic_DNA"/>
</dbReference>
<comment type="caution">
    <text evidence="3">The sequence shown here is derived from an EMBL/GenBank/DDBJ whole genome shotgun (WGS) entry which is preliminary data.</text>
</comment>
<dbReference type="Pfam" id="PF02604">
    <property type="entry name" value="PhdYeFM_antitox"/>
    <property type="match status" value="1"/>
</dbReference>
<dbReference type="InterPro" id="IPR006442">
    <property type="entry name" value="Antitoxin_Phd/YefM"/>
</dbReference>
<gene>
    <name evidence="3" type="ORF">BCT54_16330</name>
</gene>
<dbReference type="Gene3D" id="6.10.250.330">
    <property type="match status" value="1"/>
</dbReference>
<reference evidence="4" key="1">
    <citation type="submission" date="2016-07" db="EMBL/GenBank/DDBJ databases">
        <title>Nontailed viruses are major unrecognized killers of bacteria in the ocean.</title>
        <authorList>
            <person name="Kauffman K."/>
            <person name="Hussain F."/>
            <person name="Yang J."/>
            <person name="Arevalo P."/>
            <person name="Brown J."/>
            <person name="Cutler M."/>
            <person name="Kelly L."/>
            <person name="Polz M.F."/>
        </authorList>
    </citation>
    <scope>NUCLEOTIDE SEQUENCE [LARGE SCALE GENOMIC DNA]</scope>
    <source>
        <strain evidence="4">10N.261.48.B5</strain>
    </source>
</reference>
<dbReference type="RefSeq" id="WP_102550940.1">
    <property type="nucleotide sequence ID" value="NZ_MCZF01000013.1"/>
</dbReference>
<dbReference type="InterPro" id="IPR036165">
    <property type="entry name" value="YefM-like_sf"/>
</dbReference>
<evidence type="ECO:0000313" key="4">
    <source>
        <dbReference type="Proteomes" id="UP000235533"/>
    </source>
</evidence>
<proteinExistence type="inferred from homology"/>
<protein>
    <recommendedName>
        <fullName evidence="2">Antitoxin</fullName>
    </recommendedName>
</protein>
<dbReference type="Gene3D" id="3.40.1620.10">
    <property type="entry name" value="YefM-like domain"/>
    <property type="match status" value="1"/>
</dbReference>